<organism evidence="9 10">
    <name type="scientific">Nocardioides flavus</name>
    <name type="common">ex Wang et al. 2016</name>
    <dbReference type="NCBI Taxonomy" id="2058780"/>
    <lineage>
        <taxon>Bacteria</taxon>
        <taxon>Bacillati</taxon>
        <taxon>Actinomycetota</taxon>
        <taxon>Actinomycetes</taxon>
        <taxon>Propionibacteriales</taxon>
        <taxon>Nocardioidaceae</taxon>
        <taxon>Nocardioides</taxon>
    </lineage>
</organism>
<protein>
    <submittedName>
        <fullName evidence="9">Polysaccharide synthesis protein GtrA</fullName>
    </submittedName>
</protein>
<dbReference type="PANTHER" id="PTHR48090:SF7">
    <property type="entry name" value="RFBJ PROTEIN"/>
    <property type="match status" value="1"/>
</dbReference>
<comment type="subcellular location">
    <subcellularLocation>
        <location evidence="1">Membrane</location>
        <topology evidence="1">Multi-pass membrane protein</topology>
    </subcellularLocation>
</comment>
<feature type="transmembrane region" description="Helical" evidence="6">
    <location>
        <begin position="205"/>
        <end position="230"/>
    </location>
</feature>
<comment type="caution">
    <text evidence="9">The sequence shown here is derived from an EMBL/GenBank/DDBJ whole genome shotgun (WGS) entry which is preliminary data.</text>
</comment>
<dbReference type="Proteomes" id="UP000597341">
    <property type="component" value="Unassembled WGS sequence"/>
</dbReference>
<keyword evidence="4 6" id="KW-1133">Transmembrane helix</keyword>
<dbReference type="PANTHER" id="PTHR48090">
    <property type="entry name" value="UNDECAPRENYL-PHOSPHATE 4-DEOXY-4-FORMAMIDO-L-ARABINOSE TRANSFERASE-RELATED"/>
    <property type="match status" value="1"/>
</dbReference>
<evidence type="ECO:0000256" key="3">
    <source>
        <dbReference type="ARBA" id="ARBA00022692"/>
    </source>
</evidence>
<feature type="transmembrane region" description="Helical" evidence="6">
    <location>
        <begin position="276"/>
        <end position="294"/>
    </location>
</feature>
<keyword evidence="3 6" id="KW-0812">Transmembrane</keyword>
<evidence type="ECO:0000256" key="1">
    <source>
        <dbReference type="ARBA" id="ARBA00004141"/>
    </source>
</evidence>
<dbReference type="CDD" id="cd04179">
    <property type="entry name" value="DPM_DPG-synthase_like"/>
    <property type="match status" value="1"/>
</dbReference>
<proteinExistence type="inferred from homology"/>
<keyword evidence="5 6" id="KW-0472">Membrane</keyword>
<evidence type="ECO:0000259" key="8">
    <source>
        <dbReference type="Pfam" id="PF04138"/>
    </source>
</evidence>
<name>A0ABQ3HKG4_9ACTN</name>
<dbReference type="InterPro" id="IPR050256">
    <property type="entry name" value="Glycosyltransferase_2"/>
</dbReference>
<feature type="domain" description="Glycosyltransferase 2-like" evidence="7">
    <location>
        <begin position="2"/>
        <end position="96"/>
    </location>
</feature>
<evidence type="ECO:0000313" key="10">
    <source>
        <dbReference type="Proteomes" id="UP000597341"/>
    </source>
</evidence>
<sequence>MLRTLAQLRAARPTWPLVVVDDGTGSAFTDVFDAATALGAEVLTHARNRGKGVALKTGFEHVARTRPGMAVVCADADGQHAPRDIIAVADRLGADPLERRLVLGTRGLDGPIPLRSRLGNDLTRWLFTAATHLRLSDTQTGLRGIPPGLLSWATRVPGDRYDYELQMLLRAARAGIGLDTVPIDTIYLDHNSSSHFRPVVDSLRVYVPLVLFLASSLATFAVDTVALLLLEALTGDLLLSVVGARLTSAGINFAVNRRVVFDPRRRCRTGPALGRYAALAAVLLVLNYLTLRALTQVGLDLLPAKLLTELGLVSLSFAIQRRIVFAAPSQRAHKVMPPRQQVG</sequence>
<dbReference type="InterPro" id="IPR001173">
    <property type="entry name" value="Glyco_trans_2-like"/>
</dbReference>
<dbReference type="Pfam" id="PF00535">
    <property type="entry name" value="Glycos_transf_2"/>
    <property type="match status" value="1"/>
</dbReference>
<evidence type="ECO:0000256" key="6">
    <source>
        <dbReference type="SAM" id="Phobius"/>
    </source>
</evidence>
<dbReference type="Pfam" id="PF04138">
    <property type="entry name" value="GtrA_DPMS_TM"/>
    <property type="match status" value="1"/>
</dbReference>
<reference evidence="10" key="1">
    <citation type="journal article" date="2019" name="Int. J. Syst. Evol. Microbiol.">
        <title>The Global Catalogue of Microorganisms (GCM) 10K type strain sequencing project: providing services to taxonomists for standard genome sequencing and annotation.</title>
        <authorList>
            <consortium name="The Broad Institute Genomics Platform"/>
            <consortium name="The Broad Institute Genome Sequencing Center for Infectious Disease"/>
            <person name="Wu L."/>
            <person name="Ma J."/>
        </authorList>
    </citation>
    <scope>NUCLEOTIDE SEQUENCE [LARGE SCALE GENOMIC DNA]</scope>
    <source>
        <strain evidence="10">CGMCC 1.12791</strain>
    </source>
</reference>
<evidence type="ECO:0000256" key="5">
    <source>
        <dbReference type="ARBA" id="ARBA00023136"/>
    </source>
</evidence>
<accession>A0ABQ3HKG4</accession>
<evidence type="ECO:0000313" key="9">
    <source>
        <dbReference type="EMBL" id="GHE17736.1"/>
    </source>
</evidence>
<dbReference type="SUPFAM" id="SSF53448">
    <property type="entry name" value="Nucleotide-diphospho-sugar transferases"/>
    <property type="match status" value="1"/>
</dbReference>
<dbReference type="Gene3D" id="3.90.550.10">
    <property type="entry name" value="Spore Coat Polysaccharide Biosynthesis Protein SpsA, Chain A"/>
    <property type="match status" value="1"/>
</dbReference>
<keyword evidence="10" id="KW-1185">Reference proteome</keyword>
<evidence type="ECO:0000256" key="2">
    <source>
        <dbReference type="ARBA" id="ARBA00006739"/>
    </source>
</evidence>
<dbReference type="EMBL" id="BNAD01000005">
    <property type="protein sequence ID" value="GHE17736.1"/>
    <property type="molecule type" value="Genomic_DNA"/>
</dbReference>
<evidence type="ECO:0000259" key="7">
    <source>
        <dbReference type="Pfam" id="PF00535"/>
    </source>
</evidence>
<feature type="transmembrane region" description="Helical" evidence="6">
    <location>
        <begin position="236"/>
        <end position="255"/>
    </location>
</feature>
<comment type="similarity">
    <text evidence="2">Belongs to the glycosyltransferase 2 family.</text>
</comment>
<dbReference type="InterPro" id="IPR007267">
    <property type="entry name" value="GtrA_DPMS_TM"/>
</dbReference>
<gene>
    <name evidence="9" type="ORF">GCM10011376_23460</name>
</gene>
<evidence type="ECO:0000256" key="4">
    <source>
        <dbReference type="ARBA" id="ARBA00022989"/>
    </source>
</evidence>
<feature type="domain" description="GtrA/DPMS transmembrane" evidence="8">
    <location>
        <begin position="212"/>
        <end position="325"/>
    </location>
</feature>
<dbReference type="InterPro" id="IPR029044">
    <property type="entry name" value="Nucleotide-diphossugar_trans"/>
</dbReference>